<name>A0A1D8AH00_9SPHN</name>
<proteinExistence type="predicted"/>
<dbReference type="OrthoDB" id="8447664at2"/>
<dbReference type="RefSeq" id="WP_054434835.1">
    <property type="nucleotide sequence ID" value="NZ_CP017079.1"/>
</dbReference>
<accession>A0A1D8AH00</accession>
<protein>
    <submittedName>
        <fullName evidence="2">Uncharacterized protein</fullName>
    </submittedName>
</protein>
<organism evidence="2 3">
    <name type="scientific">Novosphingobium resinovorum</name>
    <dbReference type="NCBI Taxonomy" id="158500"/>
    <lineage>
        <taxon>Bacteria</taxon>
        <taxon>Pseudomonadati</taxon>
        <taxon>Pseudomonadota</taxon>
        <taxon>Alphaproteobacteria</taxon>
        <taxon>Sphingomonadales</taxon>
        <taxon>Sphingomonadaceae</taxon>
        <taxon>Novosphingobium</taxon>
    </lineage>
</organism>
<evidence type="ECO:0000313" key="3">
    <source>
        <dbReference type="Proteomes" id="UP000094626"/>
    </source>
</evidence>
<feature type="compositionally biased region" description="Basic and acidic residues" evidence="1">
    <location>
        <begin position="1"/>
        <end position="19"/>
    </location>
</feature>
<sequence length="130" mass="15626">MTDNDDHQDVADLPPEDKMGFAVPKTPTHSLMLLNSYMRTDMLQHIHLRLHKMRDENGPGSPLHHMAKSLEQVIDTWDGINLFECFTRNRFYIDPDYEFRPEQDYLHDIRLMKHHLKCHRKMIKDLDSWR</sequence>
<evidence type="ECO:0000256" key="1">
    <source>
        <dbReference type="SAM" id="MobiDB-lite"/>
    </source>
</evidence>
<geneLocation type="plasmid" evidence="2 3">
    <name>pSA4</name>
</geneLocation>
<feature type="region of interest" description="Disordered" evidence="1">
    <location>
        <begin position="1"/>
        <end position="21"/>
    </location>
</feature>
<reference evidence="3" key="1">
    <citation type="journal article" date="2017" name="J. Biotechnol.">
        <title>Complete genome sequence of Novosphingobium resinovorum SA1, a versatile xenobiotic-degrading bacterium capable of utilizing sulfanilic acid.</title>
        <authorList>
            <person name="Hegedus B."/>
            <person name="Kos P.B."/>
            <person name="Balint B."/>
            <person name="Maroti G."/>
            <person name="Gan H.M."/>
            <person name="Perei K."/>
            <person name="Rakhely G."/>
        </authorList>
    </citation>
    <scope>NUCLEOTIDE SEQUENCE [LARGE SCALE GENOMIC DNA]</scope>
    <source>
        <strain evidence="3">SA1</strain>
    </source>
</reference>
<keyword evidence="3" id="KW-1185">Reference proteome</keyword>
<dbReference type="EMBL" id="CP017079">
    <property type="protein sequence ID" value="AOR81378.1"/>
    <property type="molecule type" value="Genomic_DNA"/>
</dbReference>
<keyword evidence="2" id="KW-0614">Plasmid</keyword>
<dbReference type="AlphaFoldDB" id="A0A1D8AH00"/>
<dbReference type="KEGG" id="nre:BES08_31345"/>
<evidence type="ECO:0000313" key="2">
    <source>
        <dbReference type="EMBL" id="AOR81378.1"/>
    </source>
</evidence>
<gene>
    <name evidence="2" type="ORF">BES08_31345</name>
</gene>
<dbReference type="Proteomes" id="UP000094626">
    <property type="component" value="Plasmid pSA4"/>
</dbReference>